<feature type="binding site" evidence="2">
    <location>
        <position position="8"/>
    </location>
    <ligand>
        <name>Fe cation</name>
        <dbReference type="ChEBI" id="CHEBI:24875"/>
        <label>1</label>
    </ligand>
</feature>
<feature type="binding site" evidence="2">
    <location>
        <position position="153"/>
    </location>
    <ligand>
        <name>Fe cation</name>
        <dbReference type="ChEBI" id="CHEBI:24875"/>
        <label>2</label>
    </ligand>
</feature>
<feature type="binding site" evidence="2">
    <location>
        <position position="39"/>
    </location>
    <ligand>
        <name>Fe cation</name>
        <dbReference type="ChEBI" id="CHEBI:24875"/>
        <label>2</label>
    </ligand>
</feature>
<feature type="binding site" evidence="2">
    <location>
        <position position="39"/>
    </location>
    <ligand>
        <name>Fe cation</name>
        <dbReference type="ChEBI" id="CHEBI:24875"/>
        <label>1</label>
    </ligand>
</feature>
<keyword evidence="2" id="KW-0479">Metal-binding</keyword>
<dbReference type="PANTHER" id="PTHR36303:SF1">
    <property type="entry name" value="2',3'-CYCLIC-NUCLEOTIDE 2'-PHOSPHODIESTERASE"/>
    <property type="match status" value="1"/>
</dbReference>
<keyword evidence="4" id="KW-1185">Reference proteome</keyword>
<proteinExistence type="predicted"/>
<dbReference type="GO" id="GO:0046872">
    <property type="term" value="F:metal ion binding"/>
    <property type="evidence" value="ECO:0007669"/>
    <property type="project" value="UniProtKB-KW"/>
</dbReference>
<dbReference type="Proteomes" id="UP000317429">
    <property type="component" value="Chromosome"/>
</dbReference>
<feature type="binding site" evidence="2">
    <location>
        <position position="178"/>
    </location>
    <ligand>
        <name>Fe cation</name>
        <dbReference type="ChEBI" id="CHEBI:24875"/>
        <label>2</label>
    </ligand>
</feature>
<evidence type="ECO:0000256" key="2">
    <source>
        <dbReference type="PIRSR" id="PIRSR004789-51"/>
    </source>
</evidence>
<gene>
    <name evidence="3" type="ORF">Pla175_06940</name>
</gene>
<sequence length="270" mass="29075">MRLFFIGDIVGKPGRAIVCRALPGLIAQQGIDLVIANAENAAAGSGYNPAIHRELMAAGVDGVTLGDHVYRRREVLPLLESEPNVVRPANLPDEAVGRRWAVVQARSGEQVAFFCLLGRLFMNTHAADNPWRHADRVLSEIPSDVRVRFLDFHAEATGEAQTMGRYLDGRCGAVLGTHTHVPTADERILPGGTAFQCDVGMTGPHESILGRRIDRVLSATLTGVPTPFDVASDDNRINGSLVDFDPATGRATAIERVVVDEQRAEQLAGA</sequence>
<dbReference type="KEGG" id="pnd:Pla175_06940"/>
<accession>A0A518D7A6</accession>
<dbReference type="AlphaFoldDB" id="A0A518D7A6"/>
<name>A0A518D7A6_9BACT</name>
<dbReference type="PIRSF" id="PIRSF004789">
    <property type="entry name" value="DR1281"/>
    <property type="match status" value="1"/>
</dbReference>
<feature type="binding site" evidence="2">
    <location>
        <position position="40"/>
    </location>
    <ligand>
        <name>Fe cation</name>
        <dbReference type="ChEBI" id="CHEBI:24875"/>
        <label>1</label>
    </ligand>
</feature>
<dbReference type="EMBL" id="CP036291">
    <property type="protein sequence ID" value="QDU87335.1"/>
    <property type="molecule type" value="Genomic_DNA"/>
</dbReference>
<dbReference type="Pfam" id="PF13277">
    <property type="entry name" value="YmdB"/>
    <property type="match status" value="1"/>
</dbReference>
<dbReference type="GO" id="GO:0004113">
    <property type="term" value="F:2',3'-cyclic-nucleotide 3'-phosphodiesterase activity"/>
    <property type="evidence" value="ECO:0007669"/>
    <property type="project" value="TreeGrafter"/>
</dbReference>
<protein>
    <recommendedName>
        <fullName evidence="5">Calcineurin-like phosphoesterase</fullName>
    </recommendedName>
</protein>
<feature type="binding site" evidence="2">
    <location>
        <position position="180"/>
    </location>
    <ligand>
        <name>Fe cation</name>
        <dbReference type="ChEBI" id="CHEBI:24875"/>
        <label>1</label>
    </ligand>
</feature>
<dbReference type="RefSeq" id="WP_145281303.1">
    <property type="nucleotide sequence ID" value="NZ_CP036291.1"/>
</dbReference>
<evidence type="ECO:0000313" key="4">
    <source>
        <dbReference type="Proteomes" id="UP000317429"/>
    </source>
</evidence>
<reference evidence="3 4" key="1">
    <citation type="submission" date="2019-02" db="EMBL/GenBank/DDBJ databases">
        <title>Deep-cultivation of Planctomycetes and their phenomic and genomic characterization uncovers novel biology.</title>
        <authorList>
            <person name="Wiegand S."/>
            <person name="Jogler M."/>
            <person name="Boedeker C."/>
            <person name="Pinto D."/>
            <person name="Vollmers J."/>
            <person name="Rivas-Marin E."/>
            <person name="Kohn T."/>
            <person name="Peeters S.H."/>
            <person name="Heuer A."/>
            <person name="Rast P."/>
            <person name="Oberbeckmann S."/>
            <person name="Bunk B."/>
            <person name="Jeske O."/>
            <person name="Meyerdierks A."/>
            <person name="Storesund J.E."/>
            <person name="Kallscheuer N."/>
            <person name="Luecker S."/>
            <person name="Lage O.M."/>
            <person name="Pohl T."/>
            <person name="Merkel B.J."/>
            <person name="Hornburger P."/>
            <person name="Mueller R.-W."/>
            <person name="Bruemmer F."/>
            <person name="Labrenz M."/>
            <person name="Spormann A.M."/>
            <person name="Op den Camp H."/>
            <person name="Overmann J."/>
            <person name="Amann R."/>
            <person name="Jetten M.S.M."/>
            <person name="Mascher T."/>
            <person name="Medema M.H."/>
            <person name="Devos D.P."/>
            <person name="Kaster A.-K."/>
            <person name="Ovreas L."/>
            <person name="Rohde M."/>
            <person name="Galperin M.Y."/>
            <person name="Jogler C."/>
        </authorList>
    </citation>
    <scope>NUCLEOTIDE SEQUENCE [LARGE SCALE GENOMIC DNA]</scope>
    <source>
        <strain evidence="3 4">Pla175</strain>
    </source>
</reference>
<evidence type="ECO:0008006" key="5">
    <source>
        <dbReference type="Google" id="ProtNLM"/>
    </source>
</evidence>
<feature type="active site" description="Proton donor" evidence="1">
    <location>
        <position position="68"/>
    </location>
</feature>
<dbReference type="InterPro" id="IPR029052">
    <property type="entry name" value="Metallo-depent_PP-like"/>
</dbReference>
<feature type="binding site" evidence="2">
    <location>
        <position position="67"/>
    </location>
    <ligand>
        <name>Fe cation</name>
        <dbReference type="ChEBI" id="CHEBI:24875"/>
        <label>2</label>
    </ligand>
</feature>
<organism evidence="3 4">
    <name type="scientific">Pirellulimonas nuda</name>
    <dbReference type="NCBI Taxonomy" id="2528009"/>
    <lineage>
        <taxon>Bacteria</taxon>
        <taxon>Pseudomonadati</taxon>
        <taxon>Planctomycetota</taxon>
        <taxon>Planctomycetia</taxon>
        <taxon>Pirellulales</taxon>
        <taxon>Lacipirellulaceae</taxon>
        <taxon>Pirellulimonas</taxon>
    </lineage>
</organism>
<dbReference type="Gene3D" id="3.60.21.10">
    <property type="match status" value="1"/>
</dbReference>
<dbReference type="OrthoDB" id="9801109at2"/>
<dbReference type="PANTHER" id="PTHR36303">
    <property type="entry name" value="2',3'-CYCLIC-NUCLEOTIDE 2'-PHOSPHODIESTERASE"/>
    <property type="match status" value="1"/>
</dbReference>
<dbReference type="InterPro" id="IPR005235">
    <property type="entry name" value="YmdB-like"/>
</dbReference>
<dbReference type="SUPFAM" id="SSF56300">
    <property type="entry name" value="Metallo-dependent phosphatases"/>
    <property type="match status" value="1"/>
</dbReference>
<evidence type="ECO:0000256" key="1">
    <source>
        <dbReference type="PIRSR" id="PIRSR004789-50"/>
    </source>
</evidence>
<evidence type="ECO:0000313" key="3">
    <source>
        <dbReference type="EMBL" id="QDU87335.1"/>
    </source>
</evidence>